<dbReference type="RefSeq" id="XP_005764129.1">
    <property type="nucleotide sequence ID" value="XM_005764072.1"/>
</dbReference>
<dbReference type="Pfam" id="PF04142">
    <property type="entry name" value="Nuc_sug_transp"/>
    <property type="match status" value="1"/>
</dbReference>
<protein>
    <submittedName>
        <fullName evidence="7">Uncharacterized protein</fullName>
    </submittedName>
</protein>
<feature type="transmembrane region" description="Helical" evidence="6">
    <location>
        <begin position="322"/>
        <end position="339"/>
    </location>
</feature>
<feature type="transmembrane region" description="Helical" evidence="6">
    <location>
        <begin position="168"/>
        <end position="185"/>
    </location>
</feature>
<dbReference type="InterPro" id="IPR007271">
    <property type="entry name" value="Nuc_sug_transpt"/>
</dbReference>
<feature type="transmembrane region" description="Helical" evidence="6">
    <location>
        <begin position="197"/>
        <end position="220"/>
    </location>
</feature>
<dbReference type="Proteomes" id="UP000013827">
    <property type="component" value="Unassembled WGS sequence"/>
</dbReference>
<dbReference type="OMA" id="LQCIAIA"/>
<dbReference type="AlphaFoldDB" id="A0A0D3IKB5"/>
<feature type="region of interest" description="Disordered" evidence="5">
    <location>
        <begin position="357"/>
        <end position="384"/>
    </location>
</feature>
<dbReference type="HOGENOM" id="CLU_024645_1_0_1"/>
<evidence type="ECO:0000256" key="2">
    <source>
        <dbReference type="ARBA" id="ARBA00022692"/>
    </source>
</evidence>
<feature type="transmembrane region" description="Helical" evidence="6">
    <location>
        <begin position="140"/>
        <end position="161"/>
    </location>
</feature>
<dbReference type="PIRSF" id="PIRSF005799">
    <property type="entry name" value="UDP-gal_transpt"/>
    <property type="match status" value="1"/>
</dbReference>
<evidence type="ECO:0000256" key="4">
    <source>
        <dbReference type="ARBA" id="ARBA00023136"/>
    </source>
</evidence>
<keyword evidence="2 6" id="KW-0812">Transmembrane</keyword>
<sequence>MQKDAAGAERASLVSASETSSEQAVSKSTKTALLLKWGSLAVLMVQNSSAFVVTRYTRQGKPNELYLTSVVVLMVELIKMAICLLLLLRDARGSVRELCAELQHHLWVERRTTLLLGVPALCYAMQNNLVFVAISNLSAAAAQVLYQLKTISTAFFTVLLLRRSFRAAQWVSFLLLMAGVALVQSEDGKSSSAPTGAAPWLGVSAALAAASISGFAGVFLEKMFTSGGTSLWMRNVQLGLFAIPLQCIAIAQVDGQRVMRRGLVQGFHTSTWVVVAVQVVGALCTAVVIKFAGNVLKTFATVLALLLTCGSSMVLFDFHPTQLFFEGIGLVCVSVWLYARPGDVSDVLGLCRRKESSPRSAPLRHIPDDVSEEELPPKDGQIVV</sequence>
<dbReference type="GeneID" id="17257847"/>
<dbReference type="RefSeq" id="XP_005778048.1">
    <property type="nucleotide sequence ID" value="XM_005777991.1"/>
</dbReference>
<dbReference type="KEGG" id="ehx:EMIHUDRAFT_459747"/>
<proteinExistence type="predicted"/>
<keyword evidence="3 6" id="KW-1133">Transmembrane helix</keyword>
<dbReference type="InterPro" id="IPR037185">
    <property type="entry name" value="EmrE-like"/>
</dbReference>
<evidence type="ECO:0000256" key="1">
    <source>
        <dbReference type="ARBA" id="ARBA00004141"/>
    </source>
</evidence>
<dbReference type="PaxDb" id="2903-EOD11700"/>
<dbReference type="eggNOG" id="KOG2234">
    <property type="taxonomic scope" value="Eukaryota"/>
</dbReference>
<reference evidence="8" key="1">
    <citation type="journal article" date="2013" name="Nature">
        <title>Pan genome of the phytoplankton Emiliania underpins its global distribution.</title>
        <authorList>
            <person name="Read B.A."/>
            <person name="Kegel J."/>
            <person name="Klute M.J."/>
            <person name="Kuo A."/>
            <person name="Lefebvre S.C."/>
            <person name="Maumus F."/>
            <person name="Mayer C."/>
            <person name="Miller J."/>
            <person name="Monier A."/>
            <person name="Salamov A."/>
            <person name="Young J."/>
            <person name="Aguilar M."/>
            <person name="Claverie J.M."/>
            <person name="Frickenhaus S."/>
            <person name="Gonzalez K."/>
            <person name="Herman E.K."/>
            <person name="Lin Y.C."/>
            <person name="Napier J."/>
            <person name="Ogata H."/>
            <person name="Sarno A.F."/>
            <person name="Shmutz J."/>
            <person name="Schroeder D."/>
            <person name="de Vargas C."/>
            <person name="Verret F."/>
            <person name="von Dassow P."/>
            <person name="Valentin K."/>
            <person name="Van de Peer Y."/>
            <person name="Wheeler G."/>
            <person name="Dacks J.B."/>
            <person name="Delwiche C.F."/>
            <person name="Dyhrman S.T."/>
            <person name="Glockner G."/>
            <person name="John U."/>
            <person name="Richards T."/>
            <person name="Worden A.Z."/>
            <person name="Zhang X."/>
            <person name="Grigoriev I.V."/>
            <person name="Allen A.E."/>
            <person name="Bidle K."/>
            <person name="Borodovsky M."/>
            <person name="Bowler C."/>
            <person name="Brownlee C."/>
            <person name="Cock J.M."/>
            <person name="Elias M."/>
            <person name="Gladyshev V.N."/>
            <person name="Groth M."/>
            <person name="Guda C."/>
            <person name="Hadaegh A."/>
            <person name="Iglesias-Rodriguez M.D."/>
            <person name="Jenkins J."/>
            <person name="Jones B.M."/>
            <person name="Lawson T."/>
            <person name="Leese F."/>
            <person name="Lindquist E."/>
            <person name="Lobanov A."/>
            <person name="Lomsadze A."/>
            <person name="Malik S.B."/>
            <person name="Marsh M.E."/>
            <person name="Mackinder L."/>
            <person name="Mock T."/>
            <person name="Mueller-Roeber B."/>
            <person name="Pagarete A."/>
            <person name="Parker M."/>
            <person name="Probert I."/>
            <person name="Quesneville H."/>
            <person name="Raines C."/>
            <person name="Rensing S.A."/>
            <person name="Riano-Pachon D.M."/>
            <person name="Richier S."/>
            <person name="Rokitta S."/>
            <person name="Shiraiwa Y."/>
            <person name="Soanes D.M."/>
            <person name="van der Giezen M."/>
            <person name="Wahlund T.M."/>
            <person name="Williams B."/>
            <person name="Wilson W."/>
            <person name="Wolfe G."/>
            <person name="Wurch L.L."/>
        </authorList>
    </citation>
    <scope>NUCLEOTIDE SEQUENCE</scope>
</reference>
<dbReference type="PANTHER" id="PTHR10231">
    <property type="entry name" value="NUCLEOTIDE-SUGAR TRANSMEMBRANE TRANSPORTER"/>
    <property type="match status" value="1"/>
</dbReference>
<dbReference type="EnsemblProtists" id="EOD11700">
    <property type="protein sequence ID" value="EOD11700"/>
    <property type="gene ID" value="EMIHUDRAFT_459747"/>
</dbReference>
<feature type="transmembrane region" description="Helical" evidence="6">
    <location>
        <begin position="33"/>
        <end position="53"/>
    </location>
</feature>
<evidence type="ECO:0000256" key="3">
    <source>
        <dbReference type="ARBA" id="ARBA00022989"/>
    </source>
</evidence>
<feature type="transmembrane region" description="Helical" evidence="6">
    <location>
        <begin position="299"/>
        <end position="316"/>
    </location>
</feature>
<dbReference type="GO" id="GO:0015165">
    <property type="term" value="F:pyrimidine nucleotide-sugar transmembrane transporter activity"/>
    <property type="evidence" value="ECO:0007669"/>
    <property type="project" value="InterPro"/>
</dbReference>
<dbReference type="GO" id="GO:0000139">
    <property type="term" value="C:Golgi membrane"/>
    <property type="evidence" value="ECO:0007669"/>
    <property type="project" value="InterPro"/>
</dbReference>
<feature type="transmembrane region" description="Helical" evidence="6">
    <location>
        <begin position="114"/>
        <end position="134"/>
    </location>
</feature>
<evidence type="ECO:0000256" key="6">
    <source>
        <dbReference type="SAM" id="Phobius"/>
    </source>
</evidence>
<reference evidence="7" key="2">
    <citation type="submission" date="2024-10" db="UniProtKB">
        <authorList>
            <consortium name="EnsemblProtists"/>
        </authorList>
    </citation>
    <scope>IDENTIFICATION</scope>
</reference>
<comment type="subcellular location">
    <subcellularLocation>
        <location evidence="1">Membrane</location>
        <topology evidence="1">Multi-pass membrane protein</topology>
    </subcellularLocation>
</comment>
<dbReference type="GeneID" id="17271203"/>
<accession>A0A0D3IKB5</accession>
<feature type="transmembrane region" description="Helical" evidence="6">
    <location>
        <begin position="271"/>
        <end position="292"/>
    </location>
</feature>
<keyword evidence="4 6" id="KW-0472">Membrane</keyword>
<evidence type="ECO:0000313" key="7">
    <source>
        <dbReference type="EnsemblProtists" id="EOD11700"/>
    </source>
</evidence>
<name>A0A0D3IKB5_EMIH1</name>
<dbReference type="KEGG" id="ehx:EMIHUDRAFT_430220"/>
<evidence type="ECO:0000256" key="5">
    <source>
        <dbReference type="SAM" id="MobiDB-lite"/>
    </source>
</evidence>
<dbReference type="SUPFAM" id="SSF103481">
    <property type="entry name" value="Multidrug resistance efflux transporter EmrE"/>
    <property type="match status" value="1"/>
</dbReference>
<dbReference type="EnsemblProtists" id="EOD25619">
    <property type="protein sequence ID" value="EOD25619"/>
    <property type="gene ID" value="EMIHUDRAFT_430220"/>
</dbReference>
<keyword evidence="8" id="KW-1185">Reference proteome</keyword>
<evidence type="ECO:0000313" key="8">
    <source>
        <dbReference type="Proteomes" id="UP000013827"/>
    </source>
</evidence>
<dbReference type="NCBIfam" id="TIGR00803">
    <property type="entry name" value="nst"/>
    <property type="match status" value="1"/>
</dbReference>
<feature type="transmembrane region" description="Helical" evidence="6">
    <location>
        <begin position="65"/>
        <end position="88"/>
    </location>
</feature>
<organism evidence="7 8">
    <name type="scientific">Emiliania huxleyi (strain CCMP1516)</name>
    <dbReference type="NCBI Taxonomy" id="280463"/>
    <lineage>
        <taxon>Eukaryota</taxon>
        <taxon>Haptista</taxon>
        <taxon>Haptophyta</taxon>
        <taxon>Prymnesiophyceae</taxon>
        <taxon>Isochrysidales</taxon>
        <taxon>Noelaerhabdaceae</taxon>
        <taxon>Emiliania</taxon>
    </lineage>
</organism>